<evidence type="ECO:0000256" key="25">
    <source>
        <dbReference type="SAM" id="SignalP"/>
    </source>
</evidence>
<accession>A0A8J2S5I8</accession>
<keyword evidence="7 24" id="KW-0812">Transmembrane</keyword>
<dbReference type="PANTHER" id="PTHR46107">
    <property type="entry name" value="DUMPY: SHORTER THAN WILD-TYPE"/>
    <property type="match status" value="1"/>
</dbReference>
<feature type="signal peptide" evidence="25">
    <location>
        <begin position="1"/>
        <end position="20"/>
    </location>
</feature>
<keyword evidence="5" id="KW-0964">Secreted</keyword>
<dbReference type="SUPFAM" id="SSF52833">
    <property type="entry name" value="Thioredoxin-like"/>
    <property type="match status" value="1"/>
</dbReference>
<evidence type="ECO:0000256" key="24">
    <source>
        <dbReference type="SAM" id="Phobius"/>
    </source>
</evidence>
<dbReference type="PROSITE" id="PS51352">
    <property type="entry name" value="THIOREDOXIN_2"/>
    <property type="match status" value="1"/>
</dbReference>
<keyword evidence="8 25" id="KW-0732">Signal</keyword>
<keyword evidence="16" id="KW-0413">Isomerase</keyword>
<dbReference type="GO" id="GO:0031966">
    <property type="term" value="C:mitochondrial membrane"/>
    <property type="evidence" value="ECO:0007669"/>
    <property type="project" value="UniProtKB-SubCell"/>
</dbReference>
<feature type="compositionally biased region" description="Acidic residues" evidence="23">
    <location>
        <begin position="238"/>
        <end position="270"/>
    </location>
</feature>
<dbReference type="AlphaFoldDB" id="A0A8J2S5I8"/>
<evidence type="ECO:0000256" key="21">
    <source>
        <dbReference type="ARBA" id="ARBA00075863"/>
    </source>
</evidence>
<dbReference type="InterPro" id="IPR036249">
    <property type="entry name" value="Thioredoxin-like_sf"/>
</dbReference>
<keyword evidence="6" id="KW-0597">Phosphoprotein</keyword>
<evidence type="ECO:0000256" key="10">
    <source>
        <dbReference type="ARBA" id="ARBA00022982"/>
    </source>
</evidence>
<evidence type="ECO:0000256" key="11">
    <source>
        <dbReference type="ARBA" id="ARBA00022989"/>
    </source>
</evidence>
<keyword evidence="18" id="KW-0449">Lipoprotein</keyword>
<evidence type="ECO:0000256" key="17">
    <source>
        <dbReference type="ARBA" id="ARBA00023284"/>
    </source>
</evidence>
<evidence type="ECO:0000259" key="26">
    <source>
        <dbReference type="PROSITE" id="PS51352"/>
    </source>
</evidence>
<evidence type="ECO:0000256" key="18">
    <source>
        <dbReference type="ARBA" id="ARBA00023288"/>
    </source>
</evidence>
<evidence type="ECO:0000256" key="14">
    <source>
        <dbReference type="ARBA" id="ARBA00023139"/>
    </source>
</evidence>
<dbReference type="InterPro" id="IPR013766">
    <property type="entry name" value="Thioredoxin_domain"/>
</dbReference>
<dbReference type="EMBL" id="CAKKLH010000296">
    <property type="protein sequence ID" value="CAH0109841.1"/>
    <property type="molecule type" value="Genomic_DNA"/>
</dbReference>
<keyword evidence="9" id="KW-0256">Endoplasmic reticulum</keyword>
<evidence type="ECO:0000256" key="15">
    <source>
        <dbReference type="ARBA" id="ARBA00023157"/>
    </source>
</evidence>
<dbReference type="GO" id="GO:0015036">
    <property type="term" value="F:disulfide oxidoreductase activity"/>
    <property type="evidence" value="ECO:0007669"/>
    <property type="project" value="TreeGrafter"/>
</dbReference>
<feature type="region of interest" description="Disordered" evidence="23">
    <location>
        <begin position="208"/>
        <end position="291"/>
    </location>
</feature>
<feature type="compositionally biased region" description="Acidic residues" evidence="23">
    <location>
        <begin position="218"/>
        <end position="230"/>
    </location>
</feature>
<keyword evidence="15" id="KW-1015">Disulfide bond</keyword>
<evidence type="ECO:0000256" key="2">
    <source>
        <dbReference type="ARBA" id="ARBA00004583"/>
    </source>
</evidence>
<keyword evidence="4" id="KW-0813">Transport</keyword>
<keyword evidence="14" id="KW-0564">Palmitate</keyword>
<evidence type="ECO:0000256" key="5">
    <source>
        <dbReference type="ARBA" id="ARBA00022525"/>
    </source>
</evidence>
<comment type="subcellular location">
    <subcellularLocation>
        <location evidence="1">Endoplasmic reticulum membrane</location>
        <topology evidence="1">Single-pass type I membrane protein</topology>
    </subcellularLocation>
    <subcellularLocation>
        <location evidence="2">Mitochondrion membrane</location>
        <topology evidence="2">Single-pass type I membrane protein</topology>
    </subcellularLocation>
    <subcellularLocation>
        <location evidence="3">Secreted</location>
    </subcellularLocation>
</comment>
<evidence type="ECO:0000256" key="3">
    <source>
        <dbReference type="ARBA" id="ARBA00004613"/>
    </source>
</evidence>
<sequence length="291" mass="33025">MTQIRNVCFVVSLLFSIVNGATLRVLDEQNWDEMLSGEWMVEFYAPWCPACRALEPVWLDFASWSDDLGIKVGHIDVTTSPGLSGRFMVTALPTIYHVKNGVFRQYRGTRDKDEFISFVEDKKWEQVESIPAWKSPSSIQMSIVSGFFKLSMMLRNIHTQITEEHGIPYWGSYLLFALATIVVGAVLGLVLVFLIDCFYPAKVASNKNELKSSKKDEKDEDEDDHEDIVDENTQSEGKDDDDELSQSELDEANEASQEDEDEKNEEETQTAEDGPSSSSPDVRKRRSRKAD</sequence>
<keyword evidence="17" id="KW-0676">Redox-active center</keyword>
<reference evidence="27" key="1">
    <citation type="submission" date="2021-11" db="EMBL/GenBank/DDBJ databases">
        <authorList>
            <person name="Schell T."/>
        </authorList>
    </citation>
    <scope>NUCLEOTIDE SEQUENCE</scope>
    <source>
        <strain evidence="27">M5</strain>
    </source>
</reference>
<evidence type="ECO:0000256" key="20">
    <source>
        <dbReference type="ARBA" id="ARBA00072260"/>
    </source>
</evidence>
<evidence type="ECO:0000256" key="19">
    <source>
        <dbReference type="ARBA" id="ARBA00062962"/>
    </source>
</evidence>
<keyword evidence="12" id="KW-0496">Mitochondrion</keyword>
<feature type="transmembrane region" description="Helical" evidence="24">
    <location>
        <begin position="173"/>
        <end position="199"/>
    </location>
</feature>
<proteinExistence type="predicted"/>
<evidence type="ECO:0000256" key="23">
    <source>
        <dbReference type="SAM" id="MobiDB-lite"/>
    </source>
</evidence>
<evidence type="ECO:0000256" key="13">
    <source>
        <dbReference type="ARBA" id="ARBA00023136"/>
    </source>
</evidence>
<keyword evidence="10" id="KW-0249">Electron transport</keyword>
<dbReference type="GO" id="GO:0005576">
    <property type="term" value="C:extracellular region"/>
    <property type="evidence" value="ECO:0007669"/>
    <property type="project" value="UniProtKB-SubCell"/>
</dbReference>
<gene>
    <name evidence="27" type="ORF">DGAL_LOCUS13330</name>
</gene>
<dbReference type="Gene3D" id="3.40.30.10">
    <property type="entry name" value="Glutaredoxin"/>
    <property type="match status" value="1"/>
</dbReference>
<keyword evidence="11 24" id="KW-1133">Transmembrane helix</keyword>
<evidence type="ECO:0000256" key="7">
    <source>
        <dbReference type="ARBA" id="ARBA00022692"/>
    </source>
</evidence>
<evidence type="ECO:0000313" key="28">
    <source>
        <dbReference type="Proteomes" id="UP000789390"/>
    </source>
</evidence>
<evidence type="ECO:0000256" key="8">
    <source>
        <dbReference type="ARBA" id="ARBA00022729"/>
    </source>
</evidence>
<evidence type="ECO:0000313" key="27">
    <source>
        <dbReference type="EMBL" id="CAH0109841.1"/>
    </source>
</evidence>
<evidence type="ECO:0000256" key="1">
    <source>
        <dbReference type="ARBA" id="ARBA00004115"/>
    </source>
</evidence>
<keyword evidence="13 24" id="KW-0472">Membrane</keyword>
<feature type="chain" id="PRO_5035195828" description="Thioredoxin-related transmembrane protein 1" evidence="25">
    <location>
        <begin position="21"/>
        <end position="291"/>
    </location>
</feature>
<dbReference type="FunFam" id="3.40.30.10:FF:000117">
    <property type="entry name" value="thioredoxin-related transmembrane protein 1"/>
    <property type="match status" value="1"/>
</dbReference>
<feature type="domain" description="Thioredoxin" evidence="26">
    <location>
        <begin position="12"/>
        <end position="124"/>
    </location>
</feature>
<dbReference type="GO" id="GO:0003756">
    <property type="term" value="F:protein disulfide isomerase activity"/>
    <property type="evidence" value="ECO:0007669"/>
    <property type="project" value="UniProtKB-ARBA"/>
</dbReference>
<dbReference type="Gene3D" id="3.30.70.2850">
    <property type="match status" value="1"/>
</dbReference>
<comment type="caution">
    <text evidence="27">The sequence shown here is derived from an EMBL/GenBank/DDBJ whole genome shotgun (WGS) entry which is preliminary data.</text>
</comment>
<dbReference type="PROSITE" id="PS00194">
    <property type="entry name" value="THIOREDOXIN_1"/>
    <property type="match status" value="1"/>
</dbReference>
<evidence type="ECO:0000256" key="9">
    <source>
        <dbReference type="ARBA" id="ARBA00022824"/>
    </source>
</evidence>
<keyword evidence="28" id="KW-1185">Reference proteome</keyword>
<dbReference type="Proteomes" id="UP000789390">
    <property type="component" value="Unassembled WGS sequence"/>
</dbReference>
<organism evidence="27 28">
    <name type="scientific">Daphnia galeata</name>
    <dbReference type="NCBI Taxonomy" id="27404"/>
    <lineage>
        <taxon>Eukaryota</taxon>
        <taxon>Metazoa</taxon>
        <taxon>Ecdysozoa</taxon>
        <taxon>Arthropoda</taxon>
        <taxon>Crustacea</taxon>
        <taxon>Branchiopoda</taxon>
        <taxon>Diplostraca</taxon>
        <taxon>Cladocera</taxon>
        <taxon>Anomopoda</taxon>
        <taxon>Daphniidae</taxon>
        <taxon>Daphnia</taxon>
    </lineage>
</organism>
<dbReference type="GO" id="GO:0005789">
    <property type="term" value="C:endoplasmic reticulum membrane"/>
    <property type="evidence" value="ECO:0007669"/>
    <property type="project" value="UniProtKB-SubCell"/>
</dbReference>
<evidence type="ECO:0000256" key="22">
    <source>
        <dbReference type="ARBA" id="ARBA00076905"/>
    </source>
</evidence>
<name>A0A8J2S5I8_9CRUS</name>
<evidence type="ECO:0000256" key="12">
    <source>
        <dbReference type="ARBA" id="ARBA00023128"/>
    </source>
</evidence>
<dbReference type="InterPro" id="IPR052454">
    <property type="entry name" value="TMX_domain-containing"/>
</dbReference>
<dbReference type="InterPro" id="IPR017937">
    <property type="entry name" value="Thioredoxin_CS"/>
</dbReference>
<feature type="compositionally biased region" description="Basic and acidic residues" evidence="23">
    <location>
        <begin position="208"/>
        <end position="217"/>
    </location>
</feature>
<protein>
    <recommendedName>
        <fullName evidence="20">Thioredoxin-related transmembrane protein 1</fullName>
    </recommendedName>
    <alternativeName>
        <fullName evidence="22">Protein disulfide-isomerase TMX1</fullName>
    </alternativeName>
    <alternativeName>
        <fullName evidence="21">Thioredoxin domain-containing protein 1</fullName>
    </alternativeName>
</protein>
<evidence type="ECO:0000256" key="4">
    <source>
        <dbReference type="ARBA" id="ARBA00022448"/>
    </source>
</evidence>
<evidence type="ECO:0000256" key="6">
    <source>
        <dbReference type="ARBA" id="ARBA00022553"/>
    </source>
</evidence>
<comment type="subunit">
    <text evidence="19">Interacts with ATP2A2.</text>
</comment>
<dbReference type="OrthoDB" id="7869097at2759"/>
<dbReference type="Pfam" id="PF00085">
    <property type="entry name" value="Thioredoxin"/>
    <property type="match status" value="1"/>
</dbReference>
<evidence type="ECO:0000256" key="16">
    <source>
        <dbReference type="ARBA" id="ARBA00023235"/>
    </source>
</evidence>
<dbReference type="PANTHER" id="PTHR46107:SF3">
    <property type="entry name" value="THIOREDOXIN DOMAIN-CONTAINING PROTEIN"/>
    <property type="match status" value="1"/>
</dbReference>